<comment type="caution">
    <text evidence="2">The sequence shown here is derived from an EMBL/GenBank/DDBJ whole genome shotgun (WGS) entry which is preliminary data.</text>
</comment>
<feature type="compositionally biased region" description="Basic and acidic residues" evidence="1">
    <location>
        <begin position="1"/>
        <end position="17"/>
    </location>
</feature>
<dbReference type="AlphaFoldDB" id="A0AAV9RBR4"/>
<proteinExistence type="predicted"/>
<evidence type="ECO:0000313" key="3">
    <source>
        <dbReference type="Proteomes" id="UP001311232"/>
    </source>
</evidence>
<evidence type="ECO:0000313" key="2">
    <source>
        <dbReference type="EMBL" id="KAK5605962.1"/>
    </source>
</evidence>
<protein>
    <submittedName>
        <fullName evidence="2">Uncharacterized protein</fullName>
    </submittedName>
</protein>
<sequence>MERVERASAEWRDERENPAGVDGALTDVRRKKEVRQKDGKTVKEVNVFRILSDQTSRSDTHPLFIDQAEEVSGHGGNPCILLPGSSWRSPEGERGICSPYRELWVCSQWDVDGKPSRCPDQSNQLSRLFLMQNPQDPHLKGMEMFEAHHDPDDCDFLSFGP</sequence>
<keyword evidence="3" id="KW-1185">Reference proteome</keyword>
<organism evidence="2 3">
    <name type="scientific">Crenichthys baileyi</name>
    <name type="common">White River springfish</name>
    <dbReference type="NCBI Taxonomy" id="28760"/>
    <lineage>
        <taxon>Eukaryota</taxon>
        <taxon>Metazoa</taxon>
        <taxon>Chordata</taxon>
        <taxon>Craniata</taxon>
        <taxon>Vertebrata</taxon>
        <taxon>Euteleostomi</taxon>
        <taxon>Actinopterygii</taxon>
        <taxon>Neopterygii</taxon>
        <taxon>Teleostei</taxon>
        <taxon>Neoteleostei</taxon>
        <taxon>Acanthomorphata</taxon>
        <taxon>Ovalentaria</taxon>
        <taxon>Atherinomorphae</taxon>
        <taxon>Cyprinodontiformes</taxon>
        <taxon>Goodeidae</taxon>
        <taxon>Crenichthys</taxon>
    </lineage>
</organism>
<dbReference type="Proteomes" id="UP001311232">
    <property type="component" value="Unassembled WGS sequence"/>
</dbReference>
<accession>A0AAV9RBR4</accession>
<evidence type="ECO:0000256" key="1">
    <source>
        <dbReference type="SAM" id="MobiDB-lite"/>
    </source>
</evidence>
<feature type="region of interest" description="Disordered" evidence="1">
    <location>
        <begin position="1"/>
        <end position="25"/>
    </location>
</feature>
<gene>
    <name evidence="2" type="ORF">CRENBAI_002876</name>
</gene>
<dbReference type="EMBL" id="JAHHUM010002129">
    <property type="protein sequence ID" value="KAK5605962.1"/>
    <property type="molecule type" value="Genomic_DNA"/>
</dbReference>
<reference evidence="2 3" key="1">
    <citation type="submission" date="2021-06" db="EMBL/GenBank/DDBJ databases">
        <authorList>
            <person name="Palmer J.M."/>
        </authorList>
    </citation>
    <scope>NUCLEOTIDE SEQUENCE [LARGE SCALE GENOMIC DNA]</scope>
    <source>
        <strain evidence="2 3">MEX-2019</strain>
        <tissue evidence="2">Muscle</tissue>
    </source>
</reference>
<name>A0AAV9RBR4_9TELE</name>